<dbReference type="EMBL" id="OK999980">
    <property type="protein sequence ID" value="UGL61929.1"/>
    <property type="molecule type" value="Genomic_DNA"/>
</dbReference>
<accession>A0AAE9C9J6</accession>
<dbReference type="Proteomes" id="UP000827897">
    <property type="component" value="Segment"/>
</dbReference>
<sequence length="165" mass="18701">MTAPENFVELYGRVERMIDEVVDGARPLDVAGRVIVAVSEAINTRTDSAEQEILKLKRALAAHKFDGEVFSMREEVRTEMIRLSADLYDQTLEQKRMIETLNKIIDGIHQGRRDAENVLLGLMTHIARPEFTVTFEAIRRMQADAGISIERDDPRMQITAKVSTS</sequence>
<reference evidence="1" key="1">
    <citation type="submission" date="2021-10" db="EMBL/GenBank/DDBJ databases">
        <authorList>
            <person name="Valenzuela N."/>
            <person name="Pablo J."/>
            <person name="Strother B."/>
            <person name="Cravalho Y."/>
            <person name="Barto Z."/>
            <person name="Kane C."/>
            <person name="Chong R.A."/>
            <person name="Kawasaki K."/>
            <person name="Cruz S."/>
            <person name="Porter M.L."/>
            <person name="Pearce R."/>
            <person name="Hohenstein G."/>
            <person name="Li K."/>
            <person name="Kaniho J."/>
            <person name="Sadones M."/>
            <person name="Hamlin F."/>
            <person name="Daniels M."/>
            <person name="McKee K."/>
            <person name="Reed F."/>
            <person name="Donachie S."/>
            <person name="Bollivar D.W."/>
            <person name="Garlena R.A."/>
            <person name="Russell D.A."/>
            <person name="Jacobs-Sera D."/>
            <person name="Hatfull G.F."/>
        </authorList>
    </citation>
    <scope>NUCLEOTIDE SEQUENCE</scope>
</reference>
<evidence type="ECO:0000313" key="1">
    <source>
        <dbReference type="EMBL" id="UGL61929.1"/>
    </source>
</evidence>
<proteinExistence type="predicted"/>
<gene>
    <name evidence="1" type="primary">46</name>
    <name evidence="1" type="ORF">SEA_EASTWEST_46</name>
</gene>
<protein>
    <submittedName>
        <fullName evidence="1">Uncharacterized protein</fullName>
    </submittedName>
</protein>
<name>A0AAE9C9J6_9CAUD</name>
<keyword evidence="2" id="KW-1185">Reference proteome</keyword>
<organism evidence="1 2">
    <name type="scientific">Arthrobacter phage EastWest</name>
    <dbReference type="NCBI Taxonomy" id="2894292"/>
    <lineage>
        <taxon>Viruses</taxon>
        <taxon>Duplodnaviria</taxon>
        <taxon>Heunggongvirae</taxon>
        <taxon>Uroviricota</taxon>
        <taxon>Caudoviricetes</taxon>
        <taxon>Berryhillviridae</taxon>
        <taxon>Eastwestvirus</taxon>
        <taxon>Eastwestvirus eastwest</taxon>
    </lineage>
</organism>
<evidence type="ECO:0000313" key="2">
    <source>
        <dbReference type="Proteomes" id="UP000827897"/>
    </source>
</evidence>